<keyword evidence="3" id="KW-1185">Reference proteome</keyword>
<dbReference type="EMBL" id="BQYH01000005">
    <property type="protein sequence ID" value="GKU70956.1"/>
    <property type="molecule type" value="Genomic_DNA"/>
</dbReference>
<dbReference type="SUPFAM" id="SSF160904">
    <property type="entry name" value="Jann2411-like"/>
    <property type="match status" value="1"/>
</dbReference>
<reference evidence="2" key="3">
    <citation type="journal article" date="2022" name="Microbiol. Resour. Announc.">
        <title>Draft Genome Sequences of Eight Mycobacterium montefiorense Strains Isolated from Salamanders in Captivity.</title>
        <authorList>
            <person name="Komine T."/>
            <person name="Ihara H."/>
            <person name="Fukano H."/>
            <person name="Hoshino Y."/>
            <person name="Kurata O."/>
            <person name="Wada S."/>
        </authorList>
    </citation>
    <scope>NUCLEOTIDE SEQUENCE</scope>
    <source>
        <strain evidence="2">NJB18185</strain>
    </source>
</reference>
<evidence type="ECO:0000313" key="4">
    <source>
        <dbReference type="Proteomes" id="UP001139505"/>
    </source>
</evidence>
<evidence type="ECO:0000313" key="1">
    <source>
        <dbReference type="EMBL" id="GBG38706.1"/>
    </source>
</evidence>
<reference evidence="1" key="1">
    <citation type="journal article" date="2018" name="Genome Announc.">
        <title>Draft Genome Sequence of Mycobacterium montefiorense Isolated from Japanese Black Salamander (Hynobius nigrescens).</title>
        <authorList>
            <person name="Fukano H."/>
            <person name="Yoshida M."/>
            <person name="Shimizu A."/>
            <person name="Iwao H."/>
            <person name="Katayama Y."/>
            <person name="Omatsu T."/>
            <person name="Mizutani T."/>
            <person name="Kurata O."/>
            <person name="Wada S."/>
            <person name="Hoshino Y."/>
        </authorList>
    </citation>
    <scope>NUCLEOTIDE SEQUENCE</scope>
    <source>
        <strain evidence="1">BS</strain>
    </source>
</reference>
<gene>
    <name evidence="1" type="ORF">MmonteBS_30780</name>
    <name evidence="2" type="ORF">NJB18185_07330</name>
</gene>
<evidence type="ECO:0000313" key="2">
    <source>
        <dbReference type="EMBL" id="GKU70956.1"/>
    </source>
</evidence>
<dbReference type="Proteomes" id="UP001139505">
    <property type="component" value="Unassembled WGS sequence"/>
</dbReference>
<organism evidence="2 4">
    <name type="scientific">Mycobacterium montefiorense</name>
    <dbReference type="NCBI Taxonomy" id="154654"/>
    <lineage>
        <taxon>Bacteria</taxon>
        <taxon>Bacillati</taxon>
        <taxon>Actinomycetota</taxon>
        <taxon>Actinomycetes</taxon>
        <taxon>Mycobacteriales</taxon>
        <taxon>Mycobacteriaceae</taxon>
        <taxon>Mycobacterium</taxon>
        <taxon>Mycobacterium simiae complex</taxon>
    </lineage>
</organism>
<comment type="caution">
    <text evidence="2">The sequence shown here is derived from an EMBL/GenBank/DDBJ whole genome shotgun (WGS) entry which is preliminary data.</text>
</comment>
<dbReference type="InterPro" id="IPR023286">
    <property type="entry name" value="ABATE_dom_sf"/>
</dbReference>
<protein>
    <submittedName>
        <fullName evidence="2">Uncharacterized protein</fullName>
    </submittedName>
</protein>
<sequence>MSTGADIGWAADPNLRTGEWQATTHFGLRPAPHGLALVEDFLNTGAVPAADLLGDAKQAEDWSTRAARVWSLERGIEPRPPVLADGDDAQLRARVRALVSGICTAAAACGDLGAANFMLSIDGDLHWQPAGDGWRWWAAAICSEVLLSQHSGAWTRLKECRNGSCRVVFYDRSWNNATALHAGDSSPTHRRLANERLPFAATG</sequence>
<dbReference type="Gene3D" id="1.10.3300.10">
    <property type="entry name" value="Jann2411-like domain"/>
    <property type="match status" value="1"/>
</dbReference>
<reference evidence="3" key="2">
    <citation type="submission" date="2018-04" db="EMBL/GenBank/DDBJ databases">
        <title>Draft genome sequence of Mycobacterium montefiorense isolated from Japanese black salamander.</title>
        <authorList>
            <person name="Fukano H."/>
            <person name="Yoshida M."/>
            <person name="Shimizu A."/>
            <person name="Iwao H."/>
            <person name="Kurata O."/>
            <person name="Katayama Y."/>
            <person name="Omatsu T."/>
            <person name="Mizutani T."/>
            <person name="Wada S."/>
            <person name="Hoshino Y."/>
        </authorList>
    </citation>
    <scope>NUCLEOTIDE SEQUENCE [LARGE SCALE GENOMIC DNA]</scope>
    <source>
        <strain evidence="3">BS</strain>
    </source>
</reference>
<reference evidence="2" key="4">
    <citation type="submission" date="2022-04" db="EMBL/GenBank/DDBJ databases">
        <authorList>
            <person name="Komine T."/>
            <person name="Fukano H."/>
            <person name="Wada S."/>
        </authorList>
    </citation>
    <scope>NUCLEOTIDE SEQUENCE</scope>
    <source>
        <strain evidence="2">NJB18185</strain>
    </source>
</reference>
<proteinExistence type="predicted"/>
<dbReference type="RefSeq" id="WP_108923140.1">
    <property type="nucleotide sequence ID" value="NZ_BFCH01000018.1"/>
</dbReference>
<accession>A0AA37PK95</accession>
<name>A0AA37PK95_9MYCO</name>
<evidence type="ECO:0000313" key="3">
    <source>
        <dbReference type="Proteomes" id="UP000245060"/>
    </source>
</evidence>
<dbReference type="Proteomes" id="UP000245060">
    <property type="component" value="Unassembled WGS sequence"/>
</dbReference>
<dbReference type="EMBL" id="BFCH01000018">
    <property type="protein sequence ID" value="GBG38706.1"/>
    <property type="molecule type" value="Genomic_DNA"/>
</dbReference>
<dbReference type="AlphaFoldDB" id="A0AA37PK95"/>